<sequence>MDRDGNDVNGMIKGIVNGFERESWPGCEKCFFVMEPLKFSLGWLRLGLAIIGGCMWDCDRFIVKDGGCHLLRGEDIYHGVFA</sequence>
<accession>A0AAV9CBI2</accession>
<protein>
    <submittedName>
        <fullName evidence="1">Uncharacterized protein</fullName>
    </submittedName>
</protein>
<comment type="caution">
    <text evidence="1">The sequence shown here is derived from an EMBL/GenBank/DDBJ whole genome shotgun (WGS) entry which is preliminary data.</text>
</comment>
<name>A0AAV9CBI2_ACOCL</name>
<keyword evidence="2" id="KW-1185">Reference proteome</keyword>
<evidence type="ECO:0000313" key="2">
    <source>
        <dbReference type="Proteomes" id="UP001180020"/>
    </source>
</evidence>
<proteinExistence type="predicted"/>
<evidence type="ECO:0000313" key="1">
    <source>
        <dbReference type="EMBL" id="KAK1285653.1"/>
    </source>
</evidence>
<reference evidence="1" key="1">
    <citation type="journal article" date="2023" name="Nat. Commun.">
        <title>Diploid and tetraploid genomes of Acorus and the evolution of monocots.</title>
        <authorList>
            <person name="Ma L."/>
            <person name="Liu K.W."/>
            <person name="Li Z."/>
            <person name="Hsiao Y.Y."/>
            <person name="Qi Y."/>
            <person name="Fu T."/>
            <person name="Tang G.D."/>
            <person name="Zhang D."/>
            <person name="Sun W.H."/>
            <person name="Liu D.K."/>
            <person name="Li Y."/>
            <person name="Chen G.Z."/>
            <person name="Liu X.D."/>
            <person name="Liao X.Y."/>
            <person name="Jiang Y.T."/>
            <person name="Yu X."/>
            <person name="Hao Y."/>
            <person name="Huang J."/>
            <person name="Zhao X.W."/>
            <person name="Ke S."/>
            <person name="Chen Y.Y."/>
            <person name="Wu W.L."/>
            <person name="Hsu J.L."/>
            <person name="Lin Y.F."/>
            <person name="Huang M.D."/>
            <person name="Li C.Y."/>
            <person name="Huang L."/>
            <person name="Wang Z.W."/>
            <person name="Zhao X."/>
            <person name="Zhong W.Y."/>
            <person name="Peng D.H."/>
            <person name="Ahmad S."/>
            <person name="Lan S."/>
            <person name="Zhang J.S."/>
            <person name="Tsai W.C."/>
            <person name="Van de Peer Y."/>
            <person name="Liu Z.J."/>
        </authorList>
    </citation>
    <scope>NUCLEOTIDE SEQUENCE</scope>
    <source>
        <strain evidence="1">CP</strain>
    </source>
</reference>
<dbReference type="Proteomes" id="UP001180020">
    <property type="component" value="Unassembled WGS sequence"/>
</dbReference>
<gene>
    <name evidence="1" type="ORF">QJS10_CPB20g00828</name>
</gene>
<reference evidence="1" key="2">
    <citation type="submission" date="2023-06" db="EMBL/GenBank/DDBJ databases">
        <authorList>
            <person name="Ma L."/>
            <person name="Liu K.-W."/>
            <person name="Li Z."/>
            <person name="Hsiao Y.-Y."/>
            <person name="Qi Y."/>
            <person name="Fu T."/>
            <person name="Tang G."/>
            <person name="Zhang D."/>
            <person name="Sun W.-H."/>
            <person name="Liu D.-K."/>
            <person name="Li Y."/>
            <person name="Chen G.-Z."/>
            <person name="Liu X.-D."/>
            <person name="Liao X.-Y."/>
            <person name="Jiang Y.-T."/>
            <person name="Yu X."/>
            <person name="Hao Y."/>
            <person name="Huang J."/>
            <person name="Zhao X.-W."/>
            <person name="Ke S."/>
            <person name="Chen Y.-Y."/>
            <person name="Wu W.-L."/>
            <person name="Hsu J.-L."/>
            <person name="Lin Y.-F."/>
            <person name="Huang M.-D."/>
            <person name="Li C.-Y."/>
            <person name="Huang L."/>
            <person name="Wang Z.-W."/>
            <person name="Zhao X."/>
            <person name="Zhong W.-Y."/>
            <person name="Peng D.-H."/>
            <person name="Ahmad S."/>
            <person name="Lan S."/>
            <person name="Zhang J.-S."/>
            <person name="Tsai W.-C."/>
            <person name="Van De Peer Y."/>
            <person name="Liu Z.-J."/>
        </authorList>
    </citation>
    <scope>NUCLEOTIDE SEQUENCE</scope>
    <source>
        <strain evidence="1">CP</strain>
        <tissue evidence="1">Leaves</tissue>
    </source>
</reference>
<organism evidence="1 2">
    <name type="scientific">Acorus calamus</name>
    <name type="common">Sweet flag</name>
    <dbReference type="NCBI Taxonomy" id="4465"/>
    <lineage>
        <taxon>Eukaryota</taxon>
        <taxon>Viridiplantae</taxon>
        <taxon>Streptophyta</taxon>
        <taxon>Embryophyta</taxon>
        <taxon>Tracheophyta</taxon>
        <taxon>Spermatophyta</taxon>
        <taxon>Magnoliopsida</taxon>
        <taxon>Liliopsida</taxon>
        <taxon>Acoraceae</taxon>
        <taxon>Acorus</taxon>
    </lineage>
</organism>
<dbReference type="AlphaFoldDB" id="A0AAV9CBI2"/>
<dbReference type="EMBL" id="JAUJYO010000020">
    <property type="protein sequence ID" value="KAK1285653.1"/>
    <property type="molecule type" value="Genomic_DNA"/>
</dbReference>